<dbReference type="InterPro" id="IPR028098">
    <property type="entry name" value="Glyco_trans_4-like_N"/>
</dbReference>
<accession>A0A0T6DTA7</accession>
<dbReference type="Pfam" id="PF13477">
    <property type="entry name" value="Glyco_trans_4_2"/>
    <property type="match status" value="1"/>
</dbReference>
<dbReference type="Gene3D" id="3.40.50.2000">
    <property type="entry name" value="Glycogen Phosphorylase B"/>
    <property type="match status" value="2"/>
</dbReference>
<organism evidence="2 3">
    <name type="scientific">Psychrobacter piscatorii</name>
    <dbReference type="NCBI Taxonomy" id="554343"/>
    <lineage>
        <taxon>Bacteria</taxon>
        <taxon>Pseudomonadati</taxon>
        <taxon>Pseudomonadota</taxon>
        <taxon>Gammaproteobacteria</taxon>
        <taxon>Moraxellales</taxon>
        <taxon>Moraxellaceae</taxon>
        <taxon>Psychrobacter</taxon>
    </lineage>
</organism>
<sequence length="380" mass="41554">MKFLIIASYPASILQFRGALIAAIKEAGFEVHIAAPDFGDYPDEYQALKDLGYYVHDIAMQRTGTNPKKDLKTIVALYRLMTKVKPDYVLGYTIKPVIYGSLAAKLARVPHIFALITGLGYAFSGADEVGYKKSNLQKVMHQLYAAALMTADKVFFQNPDDQALFKKMGILKPSTPSTVVNGSGVNVSEYSVAPLPTENDVPVPRFLLIARLLGAKGVREYAQAAAIIKSRHPNVQFDLVGWVDDNPDAIEQRELDAWIENGLFNFLGKLSDVKPAIANSSIYVLPSYREGTPRTVLEAMAMGRAVITTDAPGCRETVVDGHNGYLVPVKDVDALAAAMERFITDPQLIASMGSAARQVAMDKFDVNAVNQMMLTEMGIQ</sequence>
<dbReference type="RefSeq" id="WP_058024355.1">
    <property type="nucleotide sequence ID" value="NZ_LNDJ01000056.1"/>
</dbReference>
<dbReference type="PANTHER" id="PTHR12526:SF638">
    <property type="entry name" value="SPORE COAT PROTEIN SA"/>
    <property type="match status" value="1"/>
</dbReference>
<dbReference type="SUPFAM" id="SSF53756">
    <property type="entry name" value="UDP-Glycosyltransferase/glycogen phosphorylase"/>
    <property type="match status" value="1"/>
</dbReference>
<keyword evidence="2" id="KW-0808">Transferase</keyword>
<dbReference type="EMBL" id="LNDJ01000056">
    <property type="protein sequence ID" value="KRU22855.1"/>
    <property type="molecule type" value="Genomic_DNA"/>
</dbReference>
<feature type="domain" description="Glycosyltransferase subfamily 4-like N-terminal" evidence="1">
    <location>
        <begin position="20"/>
        <end position="158"/>
    </location>
</feature>
<dbReference type="STRING" id="554343.AS194_06800"/>
<dbReference type="PANTHER" id="PTHR12526">
    <property type="entry name" value="GLYCOSYLTRANSFERASE"/>
    <property type="match status" value="1"/>
</dbReference>
<proteinExistence type="predicted"/>
<keyword evidence="3" id="KW-1185">Reference proteome</keyword>
<reference evidence="2 3" key="1">
    <citation type="submission" date="2015-11" db="EMBL/GenBank/DDBJ databases">
        <title>Permanent draft genome of Psychrobacter piscatorii LQ58.</title>
        <authorList>
            <person name="Zhou M."/>
            <person name="Dong B."/>
            <person name="Liu Q."/>
        </authorList>
    </citation>
    <scope>NUCLEOTIDE SEQUENCE [LARGE SCALE GENOMIC DNA]</scope>
    <source>
        <strain evidence="2 3">LQ58</strain>
    </source>
</reference>
<dbReference type="AlphaFoldDB" id="A0A0T6DTA7"/>
<evidence type="ECO:0000313" key="3">
    <source>
        <dbReference type="Proteomes" id="UP000051202"/>
    </source>
</evidence>
<comment type="caution">
    <text evidence="2">The sequence shown here is derived from an EMBL/GenBank/DDBJ whole genome shotgun (WGS) entry which is preliminary data.</text>
</comment>
<dbReference type="Pfam" id="PF13692">
    <property type="entry name" value="Glyco_trans_1_4"/>
    <property type="match status" value="1"/>
</dbReference>
<protein>
    <submittedName>
        <fullName evidence="2">Glycosyl transferase</fullName>
    </submittedName>
</protein>
<evidence type="ECO:0000259" key="1">
    <source>
        <dbReference type="Pfam" id="PF13477"/>
    </source>
</evidence>
<gene>
    <name evidence="2" type="ORF">AS194_06800</name>
</gene>
<dbReference type="CDD" id="cd03808">
    <property type="entry name" value="GT4_CapM-like"/>
    <property type="match status" value="1"/>
</dbReference>
<evidence type="ECO:0000313" key="2">
    <source>
        <dbReference type="EMBL" id="KRU22855.1"/>
    </source>
</evidence>
<dbReference type="GO" id="GO:0016757">
    <property type="term" value="F:glycosyltransferase activity"/>
    <property type="evidence" value="ECO:0007669"/>
    <property type="project" value="UniProtKB-ARBA"/>
</dbReference>
<dbReference type="Proteomes" id="UP000051202">
    <property type="component" value="Unassembled WGS sequence"/>
</dbReference>
<name>A0A0T6DTA7_9GAMM</name>